<protein>
    <submittedName>
        <fullName evidence="1">Uncharacterized protein</fullName>
    </submittedName>
</protein>
<dbReference type="EMBL" id="JAAMOB010000005">
    <property type="protein sequence ID" value="KAF4113487.1"/>
    <property type="molecule type" value="Genomic_DNA"/>
</dbReference>
<organism evidence="1 2">
    <name type="scientific">Onychostoma macrolepis</name>
    <dbReference type="NCBI Taxonomy" id="369639"/>
    <lineage>
        <taxon>Eukaryota</taxon>
        <taxon>Metazoa</taxon>
        <taxon>Chordata</taxon>
        <taxon>Craniata</taxon>
        <taxon>Vertebrata</taxon>
        <taxon>Euteleostomi</taxon>
        <taxon>Actinopterygii</taxon>
        <taxon>Neopterygii</taxon>
        <taxon>Teleostei</taxon>
        <taxon>Ostariophysi</taxon>
        <taxon>Cypriniformes</taxon>
        <taxon>Cyprinidae</taxon>
        <taxon>Acrossocheilinae</taxon>
        <taxon>Onychostoma</taxon>
    </lineage>
</organism>
<comment type="caution">
    <text evidence="1">The sequence shown here is derived from an EMBL/GenBank/DDBJ whole genome shotgun (WGS) entry which is preliminary data.</text>
</comment>
<accession>A0A7J6D2Q3</accession>
<evidence type="ECO:0000313" key="2">
    <source>
        <dbReference type="Proteomes" id="UP000579812"/>
    </source>
</evidence>
<gene>
    <name evidence="1" type="ORF">G5714_006032</name>
</gene>
<proteinExistence type="predicted"/>
<dbReference type="InterPro" id="IPR027869">
    <property type="entry name" value="TASL"/>
</dbReference>
<evidence type="ECO:0000313" key="1">
    <source>
        <dbReference type="EMBL" id="KAF4113487.1"/>
    </source>
</evidence>
<sequence length="326" mass="35905">MGGWGRGHAVTDVPLVQSVGVWVRHRRGRFLPPLCFYARNPEVHRPTRNSTLKHLVAIIKDYRNTIMLGEAFLHVLNCAEDITNHDGHAHTHSTTPTIRPDPCTANAAVRSPLIPRTVRAGRPECLEKQGQYRASAPSNAMPILSCSGEDHLGMMLYCSWCCPSFCKNYPDLRLAGDRLEHCSPHNPDLLNPPDAGPLLKSQDLSSLEAGQQVEAVTQQDEEYLVIESVQGPGWERRLTNSMLNGYLEVQMLQVFCQHMQNMACNGSSLLSTDVMPALGPTSLTVAKEQTEELDSSSNNVVHYLSACSAPATSHFSSPVLRISEAE</sequence>
<dbReference type="PANTHER" id="PTHR14889">
    <property type="entry name" value="RCG36411"/>
    <property type="match status" value="1"/>
</dbReference>
<dbReference type="Pfam" id="PF15133">
    <property type="entry name" value="TASL"/>
    <property type="match status" value="1"/>
</dbReference>
<dbReference type="GO" id="GO:0034121">
    <property type="term" value="P:regulation of toll-like receptor signaling pathway"/>
    <property type="evidence" value="ECO:0007669"/>
    <property type="project" value="InterPro"/>
</dbReference>
<dbReference type="Proteomes" id="UP000579812">
    <property type="component" value="Unassembled WGS sequence"/>
</dbReference>
<reference evidence="1 2" key="1">
    <citation type="submission" date="2020-04" db="EMBL/GenBank/DDBJ databases">
        <title>Chromosome-level genome assembly of a cyprinid fish Onychostoma macrolepis by integration of Nanopore Sequencing, Bionano and Hi-C technology.</title>
        <authorList>
            <person name="Wang D."/>
        </authorList>
    </citation>
    <scope>NUCLEOTIDE SEQUENCE [LARGE SCALE GENOMIC DNA]</scope>
    <source>
        <strain evidence="1">SWU-2019</strain>
        <tissue evidence="1">Muscle</tissue>
    </source>
</reference>
<dbReference type="AlphaFoldDB" id="A0A7J6D2Q3"/>
<dbReference type="PANTHER" id="PTHR14889:SF2">
    <property type="entry name" value="GENE 6377-RELATED"/>
    <property type="match status" value="1"/>
</dbReference>
<keyword evidence="2" id="KW-1185">Reference proteome</keyword>
<name>A0A7J6D2Q3_9TELE</name>